<reference evidence="3" key="1">
    <citation type="submission" date="2015-06" db="EMBL/GenBank/DDBJ databases">
        <authorList>
            <person name="Radhakrishnan Rajesh"/>
            <person name="Underwood Anthony"/>
            <person name="Al-Shahib Ali"/>
        </authorList>
    </citation>
    <scope>NUCLEOTIDE SEQUENCE [LARGE SCALE GENOMIC DNA]</scope>
    <source>
        <strain evidence="3">P19_London_7_VIM_2_05_10</strain>
    </source>
</reference>
<proteinExistence type="predicted"/>
<evidence type="ECO:0000313" key="2">
    <source>
        <dbReference type="EMBL" id="CRO77552.1"/>
    </source>
</evidence>
<comment type="caution">
    <text evidence="2">The sequence shown here is derived from an EMBL/GenBank/DDBJ whole genome shotgun (WGS) entry which is preliminary data.</text>
</comment>
<evidence type="ECO:0000256" key="1">
    <source>
        <dbReference type="SAM" id="MobiDB-lite"/>
    </source>
</evidence>
<dbReference type="Proteomes" id="UP000045039">
    <property type="component" value="Unassembled WGS sequence"/>
</dbReference>
<evidence type="ECO:0000313" key="3">
    <source>
        <dbReference type="Proteomes" id="UP000045039"/>
    </source>
</evidence>
<sequence>MLRLTLPEVSTRPPLPPWAPPRARIRPSMRVLPSDQTTARPPLPLPVAETSMLAPLASVAFFARGSSPRPWKSPPMRTLPPCAAPRASMLAVLARATCCPLTSTSPPLFGPLTSILPATWMSPDLLTSATLPSRTSVPRARITPDRLTALSTTREACSAVISTLPPSAWIAPPLLTSAWASCGLRVTGSVTAMDTRPSP</sequence>
<name>A0A9P1R715_PSEAI</name>
<organism evidence="2 3">
    <name type="scientific">Pseudomonas aeruginosa</name>
    <dbReference type="NCBI Taxonomy" id="287"/>
    <lineage>
        <taxon>Bacteria</taxon>
        <taxon>Pseudomonadati</taxon>
        <taxon>Pseudomonadota</taxon>
        <taxon>Gammaproteobacteria</taxon>
        <taxon>Pseudomonadales</taxon>
        <taxon>Pseudomonadaceae</taxon>
        <taxon>Pseudomonas</taxon>
    </lineage>
</organism>
<protein>
    <submittedName>
        <fullName evidence="2">Uncharacterized protein</fullName>
    </submittedName>
</protein>
<dbReference type="AlphaFoldDB" id="A0A9P1R715"/>
<dbReference type="EMBL" id="CVVU01000166">
    <property type="protein sequence ID" value="CRO77552.1"/>
    <property type="molecule type" value="Genomic_DNA"/>
</dbReference>
<feature type="region of interest" description="Disordered" evidence="1">
    <location>
        <begin position="1"/>
        <end position="22"/>
    </location>
</feature>
<gene>
    <name evidence="2" type="ORF">PAERUG_P19_London_7_VIM_2_05_10_02478</name>
</gene>
<accession>A0A9P1R715</accession>